<evidence type="ECO:0000313" key="1">
    <source>
        <dbReference type="EMBL" id="ADI66203.1"/>
    </source>
</evidence>
<proteinExistence type="predicted"/>
<protein>
    <submittedName>
        <fullName evidence="1">Uncharacterized protein</fullName>
    </submittedName>
</protein>
<dbReference type="AlphaFoldDB" id="D7E033"/>
<name>D7E033_NOSA0</name>
<keyword evidence="2" id="KW-1185">Reference proteome</keyword>
<gene>
    <name evidence="1" type="ordered locus">Aazo_5137</name>
</gene>
<dbReference type="Proteomes" id="UP000001511">
    <property type="component" value="Chromosome"/>
</dbReference>
<reference evidence="1 2" key="1">
    <citation type="journal article" date="2010" name="PLoS ONE">
        <title>Genome erosion in a nitrogen-fixing vertically transmitted endosymbiotic multicellular cyanobacterium.</title>
        <authorList>
            <person name="Ran L."/>
            <person name="Larsson J."/>
            <person name="Vigil-Stenman T."/>
            <person name="Nylander J.A."/>
            <person name="Ininbergs K."/>
            <person name="Zheng W.W."/>
            <person name="Lapidus A."/>
            <person name="Lowry S."/>
            <person name="Haselkorn R."/>
            <person name="Bergman B."/>
        </authorList>
    </citation>
    <scope>NUCLEOTIDE SEQUENCE [LARGE SCALE GENOMIC DNA]</scope>
    <source>
        <strain evidence="1 2">0708</strain>
    </source>
</reference>
<organism evidence="1 2">
    <name type="scientific">Nostoc azollae (strain 0708)</name>
    <name type="common">Anabaena azollae (strain 0708)</name>
    <dbReference type="NCBI Taxonomy" id="551115"/>
    <lineage>
        <taxon>Bacteria</taxon>
        <taxon>Bacillati</taxon>
        <taxon>Cyanobacteriota</taxon>
        <taxon>Cyanophyceae</taxon>
        <taxon>Nostocales</taxon>
        <taxon>Nostocaceae</taxon>
        <taxon>Trichormus</taxon>
    </lineage>
</organism>
<dbReference type="HOGENOM" id="CLU_3254869_0_0_3"/>
<evidence type="ECO:0000313" key="2">
    <source>
        <dbReference type="Proteomes" id="UP000001511"/>
    </source>
</evidence>
<accession>D7E033</accession>
<dbReference type="EMBL" id="CP002059">
    <property type="protein sequence ID" value="ADI66203.1"/>
    <property type="molecule type" value="Genomic_DNA"/>
</dbReference>
<sequence length="42" mass="4653">MVVLFYSLNTVKNPISGNKKTHNQGNIEIKLSEAIRGALTRP</sequence>
<dbReference type="KEGG" id="naz:Aazo_5137"/>